<keyword evidence="1" id="KW-0472">Membrane</keyword>
<dbReference type="AlphaFoldDB" id="A0A1I1X8Z1"/>
<dbReference type="STRING" id="500610.SAMN02799615_00114"/>
<dbReference type="EMBL" id="FONH01000001">
    <property type="protein sequence ID" value="SFE02163.1"/>
    <property type="molecule type" value="Genomic_DNA"/>
</dbReference>
<evidence type="ECO:0000313" key="2">
    <source>
        <dbReference type="EMBL" id="SFE02163.1"/>
    </source>
</evidence>
<proteinExistence type="predicted"/>
<keyword evidence="3" id="KW-1185">Reference proteome</keyword>
<keyword evidence="1" id="KW-1133">Transmembrane helix</keyword>
<keyword evidence="1" id="KW-0812">Transmembrane</keyword>
<gene>
    <name evidence="2" type="ORF">SAMN02799615_00114</name>
</gene>
<accession>A0A1I1X8Z1</accession>
<evidence type="ECO:0000256" key="1">
    <source>
        <dbReference type="SAM" id="Phobius"/>
    </source>
</evidence>
<dbReference type="Proteomes" id="UP000199477">
    <property type="component" value="Unassembled WGS sequence"/>
</dbReference>
<sequence>MNTLRNFYLLRAGAAFIWVALAILLASAPVPVVGLLLVLYPTWDAFANVIDARRSGGLQINPGQKYNALASAVTAACMAVAFALHGNAGGVLVFGAWAFLAGLFQLAVGIRRRKLGGQLFMIISGAQSALAGVFFIMKSFGEAPTIAQLAPYAAFGGSYFLLSALWLTFKRNRVDAAAA</sequence>
<protein>
    <recommendedName>
        <fullName evidence="4">DUF308 domain-containing protein</fullName>
    </recommendedName>
</protein>
<organism evidence="2 3">
    <name type="scientific">Dyella marensis</name>
    <dbReference type="NCBI Taxonomy" id="500610"/>
    <lineage>
        <taxon>Bacteria</taxon>
        <taxon>Pseudomonadati</taxon>
        <taxon>Pseudomonadota</taxon>
        <taxon>Gammaproteobacteria</taxon>
        <taxon>Lysobacterales</taxon>
        <taxon>Rhodanobacteraceae</taxon>
        <taxon>Dyella</taxon>
    </lineage>
</organism>
<feature type="transmembrane region" description="Helical" evidence="1">
    <location>
        <begin position="91"/>
        <end position="110"/>
    </location>
</feature>
<evidence type="ECO:0000313" key="3">
    <source>
        <dbReference type="Proteomes" id="UP000199477"/>
    </source>
</evidence>
<feature type="transmembrane region" description="Helical" evidence="1">
    <location>
        <begin position="119"/>
        <end position="137"/>
    </location>
</feature>
<feature type="transmembrane region" description="Helical" evidence="1">
    <location>
        <begin position="149"/>
        <end position="169"/>
    </location>
</feature>
<name>A0A1I1X8Z1_9GAMM</name>
<evidence type="ECO:0008006" key="4">
    <source>
        <dbReference type="Google" id="ProtNLM"/>
    </source>
</evidence>
<feature type="transmembrane region" description="Helical" evidence="1">
    <location>
        <begin position="7"/>
        <end position="26"/>
    </location>
</feature>
<reference evidence="3" key="1">
    <citation type="submission" date="2016-10" db="EMBL/GenBank/DDBJ databases">
        <authorList>
            <person name="Varghese N."/>
            <person name="Submissions S."/>
        </authorList>
    </citation>
    <scope>NUCLEOTIDE SEQUENCE [LARGE SCALE GENOMIC DNA]</scope>
    <source>
        <strain evidence="3">UNC178MFTsu3.1</strain>
    </source>
</reference>
<dbReference type="RefSeq" id="WP_026634169.1">
    <property type="nucleotide sequence ID" value="NZ_FONH01000001.1"/>
</dbReference>